<dbReference type="Proteomes" id="UP000054279">
    <property type="component" value="Unassembled WGS sequence"/>
</dbReference>
<dbReference type="AlphaFoldDB" id="A0A0C9VK28"/>
<name>A0A0C9VK28_SPHS4</name>
<accession>A0A0C9VK28</accession>
<keyword evidence="3" id="KW-1185">Reference proteome</keyword>
<proteinExistence type="predicted"/>
<dbReference type="EMBL" id="KN837163">
    <property type="protein sequence ID" value="KIJ38060.1"/>
    <property type="molecule type" value="Genomic_DNA"/>
</dbReference>
<protein>
    <submittedName>
        <fullName evidence="2">Uncharacterized protein</fullName>
    </submittedName>
</protein>
<gene>
    <name evidence="2" type="ORF">M422DRAFT_259208</name>
</gene>
<evidence type="ECO:0000313" key="2">
    <source>
        <dbReference type="EMBL" id="KIJ38060.1"/>
    </source>
</evidence>
<sequence>MIGTTKYCEPCKKDINVGTRGQKNYVEHCKSAKHKAAVEKQKLGGAILNFFKPKPPLVRSAAPEPTLLKNWTCKKKDQSSSFVQEPSNPASSSALESHPVNSLLLDDPEVVKPLRQLASLLPTSVVEGQSIIL</sequence>
<dbReference type="HOGENOM" id="CLU_1908058_0_0_1"/>
<organism evidence="2 3">
    <name type="scientific">Sphaerobolus stellatus (strain SS14)</name>
    <dbReference type="NCBI Taxonomy" id="990650"/>
    <lineage>
        <taxon>Eukaryota</taxon>
        <taxon>Fungi</taxon>
        <taxon>Dikarya</taxon>
        <taxon>Basidiomycota</taxon>
        <taxon>Agaricomycotina</taxon>
        <taxon>Agaricomycetes</taxon>
        <taxon>Phallomycetidae</taxon>
        <taxon>Geastrales</taxon>
        <taxon>Sphaerobolaceae</taxon>
        <taxon>Sphaerobolus</taxon>
    </lineage>
</organism>
<feature type="region of interest" description="Disordered" evidence="1">
    <location>
        <begin position="78"/>
        <end position="99"/>
    </location>
</feature>
<evidence type="ECO:0000313" key="3">
    <source>
        <dbReference type="Proteomes" id="UP000054279"/>
    </source>
</evidence>
<feature type="compositionally biased region" description="Polar residues" evidence="1">
    <location>
        <begin position="79"/>
        <end position="95"/>
    </location>
</feature>
<evidence type="ECO:0000256" key="1">
    <source>
        <dbReference type="SAM" id="MobiDB-lite"/>
    </source>
</evidence>
<reference evidence="2 3" key="1">
    <citation type="submission" date="2014-06" db="EMBL/GenBank/DDBJ databases">
        <title>Evolutionary Origins and Diversification of the Mycorrhizal Mutualists.</title>
        <authorList>
            <consortium name="DOE Joint Genome Institute"/>
            <consortium name="Mycorrhizal Genomics Consortium"/>
            <person name="Kohler A."/>
            <person name="Kuo A."/>
            <person name="Nagy L.G."/>
            <person name="Floudas D."/>
            <person name="Copeland A."/>
            <person name="Barry K.W."/>
            <person name="Cichocki N."/>
            <person name="Veneault-Fourrey C."/>
            <person name="LaButti K."/>
            <person name="Lindquist E.A."/>
            <person name="Lipzen A."/>
            <person name="Lundell T."/>
            <person name="Morin E."/>
            <person name="Murat C."/>
            <person name="Riley R."/>
            <person name="Ohm R."/>
            <person name="Sun H."/>
            <person name="Tunlid A."/>
            <person name="Henrissat B."/>
            <person name="Grigoriev I.V."/>
            <person name="Hibbett D.S."/>
            <person name="Martin F."/>
        </authorList>
    </citation>
    <scope>NUCLEOTIDE SEQUENCE [LARGE SCALE GENOMIC DNA]</scope>
    <source>
        <strain evidence="2 3">SS14</strain>
    </source>
</reference>